<protein>
    <submittedName>
        <fullName evidence="5">M20/M25/M40 family metallo-hydrolase</fullName>
    </submittedName>
</protein>
<evidence type="ECO:0000256" key="3">
    <source>
        <dbReference type="ARBA" id="ARBA00022801"/>
    </source>
</evidence>
<dbReference type="EMBL" id="JBHSPA010000036">
    <property type="protein sequence ID" value="MFC5828326.1"/>
    <property type="molecule type" value="Genomic_DNA"/>
</dbReference>
<gene>
    <name evidence="5" type="ORF">ACFPZ3_31035</name>
</gene>
<evidence type="ECO:0000313" key="6">
    <source>
        <dbReference type="Proteomes" id="UP001596058"/>
    </source>
</evidence>
<dbReference type="SUPFAM" id="SSF53187">
    <property type="entry name" value="Zn-dependent exopeptidases"/>
    <property type="match status" value="1"/>
</dbReference>
<dbReference type="Proteomes" id="UP001596058">
    <property type="component" value="Unassembled WGS sequence"/>
</dbReference>
<dbReference type="InterPro" id="IPR051458">
    <property type="entry name" value="Cyt/Met_Dipeptidase"/>
</dbReference>
<organism evidence="5 6">
    <name type="scientific">Nonomuraea insulae</name>
    <dbReference type="NCBI Taxonomy" id="1616787"/>
    <lineage>
        <taxon>Bacteria</taxon>
        <taxon>Bacillati</taxon>
        <taxon>Actinomycetota</taxon>
        <taxon>Actinomycetes</taxon>
        <taxon>Streptosporangiales</taxon>
        <taxon>Streptosporangiaceae</taxon>
        <taxon>Nonomuraea</taxon>
    </lineage>
</organism>
<sequence>MSDDLRRAVREVLPGVRAGLEALIRISSVSADPAAAKEVRRCAELTAELFRDGAAQEVEILDDVPGGRPVVVAACPAPPGRPTVLLYAHYDVQPAGDPARWSGEPFEPWESGGRLYGRGSADDKAGIAAHVAALRAHGGRPPVGVVVIVEGEEEIGSPTLGAFLDRHRDRLAADVIVLADSENAEAGVPSFTTTLRGMANCVVSVRALAESIHSGTYGGAAPDALTALCRLLATLHDEDGHVAVEGLITGRAPETGWPEERFRAEAGVLDGVRLLGSGSVAERVWAGPAATVLAIDAPSVPEAANALTASARAKVSLRIAPGEDAVRARAALADHLRRHAPWGVHVEVTEAEIAQPYAVGTRGPAFEVARRAYREAFGHDVIDVGGGGAIPFVAEFAAAYPEAAILVTSPGGDPASRAHSTDENLLLADFERACLAEALLLAGLAERPPFPA</sequence>
<dbReference type="InterPro" id="IPR011650">
    <property type="entry name" value="Peptidase_M20_dimer"/>
</dbReference>
<accession>A0ABW1CV24</accession>
<dbReference type="Pfam" id="PF07687">
    <property type="entry name" value="M20_dimer"/>
    <property type="match status" value="1"/>
</dbReference>
<dbReference type="NCBIfam" id="NF005914">
    <property type="entry name" value="PRK07907.1"/>
    <property type="match status" value="1"/>
</dbReference>
<evidence type="ECO:0000256" key="1">
    <source>
        <dbReference type="ARBA" id="ARBA00022670"/>
    </source>
</evidence>
<keyword evidence="1" id="KW-0645">Protease</keyword>
<dbReference type="PANTHER" id="PTHR43270:SF12">
    <property type="entry name" value="SUCCINYL-DIAMINOPIMELATE DESUCCINYLASE"/>
    <property type="match status" value="1"/>
</dbReference>
<dbReference type="Pfam" id="PF01546">
    <property type="entry name" value="Peptidase_M20"/>
    <property type="match status" value="1"/>
</dbReference>
<keyword evidence="6" id="KW-1185">Reference proteome</keyword>
<dbReference type="Gene3D" id="3.30.70.360">
    <property type="match status" value="1"/>
</dbReference>
<evidence type="ECO:0000313" key="5">
    <source>
        <dbReference type="EMBL" id="MFC5828326.1"/>
    </source>
</evidence>
<keyword evidence="3" id="KW-0378">Hydrolase</keyword>
<dbReference type="Gene3D" id="3.40.630.10">
    <property type="entry name" value="Zn peptidases"/>
    <property type="match status" value="1"/>
</dbReference>
<evidence type="ECO:0000256" key="2">
    <source>
        <dbReference type="ARBA" id="ARBA00022723"/>
    </source>
</evidence>
<comment type="caution">
    <text evidence="5">The sequence shown here is derived from an EMBL/GenBank/DDBJ whole genome shotgun (WGS) entry which is preliminary data.</text>
</comment>
<dbReference type="PANTHER" id="PTHR43270">
    <property type="entry name" value="BETA-ALA-HIS DIPEPTIDASE"/>
    <property type="match status" value="1"/>
</dbReference>
<evidence type="ECO:0000259" key="4">
    <source>
        <dbReference type="Pfam" id="PF07687"/>
    </source>
</evidence>
<proteinExistence type="predicted"/>
<dbReference type="InterPro" id="IPR002933">
    <property type="entry name" value="Peptidase_M20"/>
</dbReference>
<name>A0ABW1CV24_9ACTN</name>
<reference evidence="6" key="1">
    <citation type="journal article" date="2019" name="Int. J. Syst. Evol. Microbiol.">
        <title>The Global Catalogue of Microorganisms (GCM) 10K type strain sequencing project: providing services to taxonomists for standard genome sequencing and annotation.</title>
        <authorList>
            <consortium name="The Broad Institute Genomics Platform"/>
            <consortium name="The Broad Institute Genome Sequencing Center for Infectious Disease"/>
            <person name="Wu L."/>
            <person name="Ma J."/>
        </authorList>
    </citation>
    <scope>NUCLEOTIDE SEQUENCE [LARGE SCALE GENOMIC DNA]</scope>
    <source>
        <strain evidence="6">CCUG 53903</strain>
    </source>
</reference>
<keyword evidence="2" id="KW-0479">Metal-binding</keyword>
<feature type="domain" description="Peptidase M20 dimerisation" evidence="4">
    <location>
        <begin position="195"/>
        <end position="343"/>
    </location>
</feature>
<dbReference type="RefSeq" id="WP_379517830.1">
    <property type="nucleotide sequence ID" value="NZ_JBHSPA010000036.1"/>
</dbReference>